<feature type="region of interest" description="Disordered" evidence="1">
    <location>
        <begin position="54"/>
        <end position="78"/>
    </location>
</feature>
<organism evidence="2 3">
    <name type="scientific">Popillia japonica</name>
    <name type="common">Japanese beetle</name>
    <dbReference type="NCBI Taxonomy" id="7064"/>
    <lineage>
        <taxon>Eukaryota</taxon>
        <taxon>Metazoa</taxon>
        <taxon>Ecdysozoa</taxon>
        <taxon>Arthropoda</taxon>
        <taxon>Hexapoda</taxon>
        <taxon>Insecta</taxon>
        <taxon>Pterygota</taxon>
        <taxon>Neoptera</taxon>
        <taxon>Endopterygota</taxon>
        <taxon>Coleoptera</taxon>
        <taxon>Polyphaga</taxon>
        <taxon>Scarabaeiformia</taxon>
        <taxon>Scarabaeidae</taxon>
        <taxon>Rutelinae</taxon>
        <taxon>Popillia</taxon>
    </lineage>
</organism>
<sequence length="78" mass="8756">MNRRRGQNVEMPRMAKKTEIKNLVKKMKRQANDGDKVWKVPGEQELEGAESLKRDLKHNGNGKELGNMSGGDVYGMAA</sequence>
<name>A0AAW1ICL7_POPJA</name>
<keyword evidence="3" id="KW-1185">Reference proteome</keyword>
<dbReference type="EMBL" id="JASPKY010000658">
    <property type="protein sequence ID" value="KAK9687156.1"/>
    <property type="molecule type" value="Genomic_DNA"/>
</dbReference>
<dbReference type="Proteomes" id="UP001458880">
    <property type="component" value="Unassembled WGS sequence"/>
</dbReference>
<dbReference type="AlphaFoldDB" id="A0AAW1ICL7"/>
<reference evidence="2 3" key="1">
    <citation type="journal article" date="2024" name="BMC Genomics">
        <title>De novo assembly and annotation of Popillia japonica's genome with initial clues to its potential as an invasive pest.</title>
        <authorList>
            <person name="Cucini C."/>
            <person name="Boschi S."/>
            <person name="Funari R."/>
            <person name="Cardaioli E."/>
            <person name="Iannotti N."/>
            <person name="Marturano G."/>
            <person name="Paoli F."/>
            <person name="Bruttini M."/>
            <person name="Carapelli A."/>
            <person name="Frati F."/>
            <person name="Nardi F."/>
        </authorList>
    </citation>
    <scope>NUCLEOTIDE SEQUENCE [LARGE SCALE GENOMIC DNA]</scope>
    <source>
        <strain evidence="2">DMR45628</strain>
    </source>
</reference>
<gene>
    <name evidence="2" type="ORF">QE152_g36658</name>
</gene>
<comment type="caution">
    <text evidence="2">The sequence shown here is derived from an EMBL/GenBank/DDBJ whole genome shotgun (WGS) entry which is preliminary data.</text>
</comment>
<evidence type="ECO:0000313" key="3">
    <source>
        <dbReference type="Proteomes" id="UP001458880"/>
    </source>
</evidence>
<accession>A0AAW1ICL7</accession>
<feature type="compositionally biased region" description="Gly residues" evidence="1">
    <location>
        <begin position="68"/>
        <end position="78"/>
    </location>
</feature>
<proteinExistence type="predicted"/>
<evidence type="ECO:0000256" key="1">
    <source>
        <dbReference type="SAM" id="MobiDB-lite"/>
    </source>
</evidence>
<protein>
    <submittedName>
        <fullName evidence="2">Uncharacterized protein</fullName>
    </submittedName>
</protein>
<evidence type="ECO:0000313" key="2">
    <source>
        <dbReference type="EMBL" id="KAK9687156.1"/>
    </source>
</evidence>